<dbReference type="InterPro" id="IPR011009">
    <property type="entry name" value="Kinase-like_dom_sf"/>
</dbReference>
<evidence type="ECO:0000259" key="1">
    <source>
        <dbReference type="Pfam" id="PF01636"/>
    </source>
</evidence>
<sequence length="313" mass="36232">MELISQRFRSLGLSILSHFKINGAHAGNIYRVKTEVEGNSENSFIYKEYASDRTNELKVMEMLAPIIGSYTPKIYSTFDRNPPAIIQSDAGIPLKKVMSDYSLMDQVEILNKILETLSEFHINALTLSQKISKESHLVSHAPSKEWGEWAIKNLSQLKGFDINELMTIEFIANKFYSMTTNYKPKVATITHGDPHLDNVFLTGEQIKFIDWEWAGFTSPIRDVSFILQDIYNLDLLRYVVTRYHELISETVLQVSEAEYMRDLAIWGIDTTLMMIGWEIEKFLLGEEIGADILNKVKFKIQFVQEQWNYFEKM</sequence>
<accession>A0ABX5FM41</accession>
<dbReference type="InterPro" id="IPR002575">
    <property type="entry name" value="Aminoglycoside_PTrfase"/>
</dbReference>
<name>A0ABX5FM41_9BACL</name>
<keyword evidence="3" id="KW-1185">Reference proteome</keyword>
<dbReference type="GeneID" id="95752064"/>
<evidence type="ECO:0000313" key="2">
    <source>
        <dbReference type="EMBL" id="PSK08037.1"/>
    </source>
</evidence>
<comment type="caution">
    <text evidence="2">The sequence shown here is derived from an EMBL/GenBank/DDBJ whole genome shotgun (WGS) entry which is preliminary data.</text>
</comment>
<dbReference type="RefSeq" id="WP_106835245.1">
    <property type="nucleotide sequence ID" value="NZ_JARMEW010000033.1"/>
</dbReference>
<organism evidence="2 3">
    <name type="scientific">Brevibacillus porteri</name>
    <dbReference type="NCBI Taxonomy" id="2126350"/>
    <lineage>
        <taxon>Bacteria</taxon>
        <taxon>Bacillati</taxon>
        <taxon>Bacillota</taxon>
        <taxon>Bacilli</taxon>
        <taxon>Bacillales</taxon>
        <taxon>Paenibacillaceae</taxon>
        <taxon>Brevibacillus</taxon>
    </lineage>
</organism>
<dbReference type="SUPFAM" id="SSF56112">
    <property type="entry name" value="Protein kinase-like (PK-like)"/>
    <property type="match status" value="1"/>
</dbReference>
<proteinExistence type="predicted"/>
<protein>
    <recommendedName>
        <fullName evidence="1">Aminoglycoside phosphotransferase domain-containing protein</fullName>
    </recommendedName>
</protein>
<dbReference type="Pfam" id="PF01636">
    <property type="entry name" value="APH"/>
    <property type="match status" value="1"/>
</dbReference>
<gene>
    <name evidence="2" type="ORF">C7R92_18375</name>
</gene>
<evidence type="ECO:0000313" key="3">
    <source>
        <dbReference type="Proteomes" id="UP000241645"/>
    </source>
</evidence>
<dbReference type="Gene3D" id="3.90.1200.10">
    <property type="match status" value="1"/>
</dbReference>
<reference evidence="2 3" key="1">
    <citation type="submission" date="2018-03" db="EMBL/GenBank/DDBJ databases">
        <title>Brevisbacillus phylogenomics.</title>
        <authorList>
            <person name="Dunlap C."/>
        </authorList>
    </citation>
    <scope>NUCLEOTIDE SEQUENCE [LARGE SCALE GENOMIC DNA]</scope>
    <source>
        <strain evidence="2 3">NRRL B-41110</strain>
    </source>
</reference>
<dbReference type="EMBL" id="PXZO01000037">
    <property type="protein sequence ID" value="PSK08037.1"/>
    <property type="molecule type" value="Genomic_DNA"/>
</dbReference>
<dbReference type="Proteomes" id="UP000241645">
    <property type="component" value="Unassembled WGS sequence"/>
</dbReference>
<feature type="domain" description="Aminoglycoside phosphotransferase" evidence="1">
    <location>
        <begin position="50"/>
        <end position="231"/>
    </location>
</feature>